<keyword evidence="3" id="KW-1185">Reference proteome</keyword>
<reference evidence="2" key="1">
    <citation type="journal article" date="2019" name="Environ. Microbiol.">
        <title>Fungal ecological strategies reflected in gene transcription - a case study of two litter decomposers.</title>
        <authorList>
            <person name="Barbi F."/>
            <person name="Kohler A."/>
            <person name="Barry K."/>
            <person name="Baskaran P."/>
            <person name="Daum C."/>
            <person name="Fauchery L."/>
            <person name="Ihrmark K."/>
            <person name="Kuo A."/>
            <person name="LaButti K."/>
            <person name="Lipzen A."/>
            <person name="Morin E."/>
            <person name="Grigoriev I.V."/>
            <person name="Henrissat B."/>
            <person name="Lindahl B."/>
            <person name="Martin F."/>
        </authorList>
    </citation>
    <scope>NUCLEOTIDE SEQUENCE</scope>
    <source>
        <strain evidence="2">JB14</strain>
    </source>
</reference>
<dbReference type="AlphaFoldDB" id="A0A6A4HZH4"/>
<evidence type="ECO:0000313" key="3">
    <source>
        <dbReference type="Proteomes" id="UP000799118"/>
    </source>
</evidence>
<sequence>MLVSLKSQRNLSLSCFTTYLTTSKFKNLCLVGNHVLLSIARPLTWKEVAFHIDLERTNSLNDIVAFVADDNRAKRVTSVNLRFSGFYDFDSPIISLVREVLGKFINLNHAYLCFFEALMSMIHSAPNLPILLQVVLESLPSTLESVYVEGHNINDLWEPTGPMNLPQTQLKSMAMAFCSPLMSKAWSSVQNLEVIEVCSGDGEERYHSMVEARSEDVEIEENFAEFFRGYYGETFGARYLLNEAMLRAGYFNRLRRLHFFSETSRSGGGEDIDPLVAFFQANPNCFPVLEELILRLPFEIGEYETILVSVASPRLKILMIELVDRNARDVQELQPIFSETDLIWEKLTSLEQLWLPIEGVDGIEFFGPAISFLKNLTHLYFTELDEEDYEDDLGDITEEVVKHLGLPSHLPRLEVVSWRETVSVKIHRNRKDGTVKWVTEWDYEQPKWQCFSPTNKGWWDSTPSPSEEEDSEDEDNGDEDSRKARIVLVGVYIYSLLYTYNYRQMKA</sequence>
<dbReference type="OrthoDB" id="2920796at2759"/>
<proteinExistence type="predicted"/>
<feature type="region of interest" description="Disordered" evidence="1">
    <location>
        <begin position="454"/>
        <end position="480"/>
    </location>
</feature>
<accession>A0A6A4HZH4</accession>
<name>A0A6A4HZH4_9AGAR</name>
<organism evidence="2 3">
    <name type="scientific">Gymnopus androsaceus JB14</name>
    <dbReference type="NCBI Taxonomy" id="1447944"/>
    <lineage>
        <taxon>Eukaryota</taxon>
        <taxon>Fungi</taxon>
        <taxon>Dikarya</taxon>
        <taxon>Basidiomycota</taxon>
        <taxon>Agaricomycotina</taxon>
        <taxon>Agaricomycetes</taxon>
        <taxon>Agaricomycetidae</taxon>
        <taxon>Agaricales</taxon>
        <taxon>Marasmiineae</taxon>
        <taxon>Omphalotaceae</taxon>
        <taxon>Gymnopus</taxon>
    </lineage>
</organism>
<dbReference type="Proteomes" id="UP000799118">
    <property type="component" value="Unassembled WGS sequence"/>
</dbReference>
<evidence type="ECO:0000313" key="2">
    <source>
        <dbReference type="EMBL" id="KAE9403441.1"/>
    </source>
</evidence>
<gene>
    <name evidence="2" type="ORF">BT96DRAFT_854789</name>
</gene>
<evidence type="ECO:0008006" key="4">
    <source>
        <dbReference type="Google" id="ProtNLM"/>
    </source>
</evidence>
<feature type="compositionally biased region" description="Acidic residues" evidence="1">
    <location>
        <begin position="466"/>
        <end position="478"/>
    </location>
</feature>
<dbReference type="EMBL" id="ML769425">
    <property type="protein sequence ID" value="KAE9403441.1"/>
    <property type="molecule type" value="Genomic_DNA"/>
</dbReference>
<evidence type="ECO:0000256" key="1">
    <source>
        <dbReference type="SAM" id="MobiDB-lite"/>
    </source>
</evidence>
<protein>
    <recommendedName>
        <fullName evidence="4">F-box domain-containing protein</fullName>
    </recommendedName>
</protein>